<dbReference type="InterPro" id="IPR046960">
    <property type="entry name" value="PPR_At4g14850-like_plant"/>
</dbReference>
<protein>
    <submittedName>
        <fullName evidence="3">Pentatricopeptide repeat-containing protein</fullName>
    </submittedName>
</protein>
<dbReference type="InterPro" id="IPR002885">
    <property type="entry name" value="PPR_rpt"/>
</dbReference>
<dbReference type="EMBL" id="JBFOLK010000012">
    <property type="protein sequence ID" value="KAL2472040.1"/>
    <property type="molecule type" value="Genomic_DNA"/>
</dbReference>
<dbReference type="Pfam" id="PF01535">
    <property type="entry name" value="PPR"/>
    <property type="match status" value="3"/>
</dbReference>
<dbReference type="FunFam" id="1.25.40.10:FF:000090">
    <property type="entry name" value="Pentatricopeptide repeat-containing protein, chloroplastic"/>
    <property type="match status" value="1"/>
</dbReference>
<feature type="repeat" description="PPR" evidence="2">
    <location>
        <begin position="402"/>
        <end position="432"/>
    </location>
</feature>
<gene>
    <name evidence="3" type="ORF">Adt_40176</name>
</gene>
<feature type="repeat" description="PPR" evidence="2">
    <location>
        <begin position="239"/>
        <end position="273"/>
    </location>
</feature>
<dbReference type="FunFam" id="1.25.40.10:FF:001486">
    <property type="entry name" value="Pentatricopeptide repeat-containing protein mitochondrial"/>
    <property type="match status" value="1"/>
</dbReference>
<dbReference type="Gene3D" id="1.25.40.10">
    <property type="entry name" value="Tetratricopeptide repeat domain"/>
    <property type="match status" value="5"/>
</dbReference>
<dbReference type="Proteomes" id="UP001604336">
    <property type="component" value="Unassembled WGS sequence"/>
</dbReference>
<dbReference type="Pfam" id="PF20431">
    <property type="entry name" value="E_motif"/>
    <property type="match status" value="1"/>
</dbReference>
<dbReference type="Pfam" id="PF13041">
    <property type="entry name" value="PPR_2"/>
    <property type="match status" value="3"/>
</dbReference>
<evidence type="ECO:0000313" key="3">
    <source>
        <dbReference type="EMBL" id="KAL2472040.1"/>
    </source>
</evidence>
<dbReference type="PANTHER" id="PTHR47926">
    <property type="entry name" value="PENTATRICOPEPTIDE REPEAT-CONTAINING PROTEIN"/>
    <property type="match status" value="1"/>
</dbReference>
<comment type="caution">
    <text evidence="3">The sequence shown here is derived from an EMBL/GenBank/DDBJ whole genome shotgun (WGS) entry which is preliminary data.</text>
</comment>
<feature type="repeat" description="PPR" evidence="2">
    <location>
        <begin position="138"/>
        <end position="172"/>
    </location>
</feature>
<dbReference type="InterPro" id="IPR046848">
    <property type="entry name" value="E_motif"/>
</dbReference>
<dbReference type="FunFam" id="1.25.40.10:FF:000606">
    <property type="entry name" value="Putative pentatricopeptide repeat-containing protein"/>
    <property type="match status" value="1"/>
</dbReference>
<organism evidence="3 4">
    <name type="scientific">Abeliophyllum distichum</name>
    <dbReference type="NCBI Taxonomy" id="126358"/>
    <lineage>
        <taxon>Eukaryota</taxon>
        <taxon>Viridiplantae</taxon>
        <taxon>Streptophyta</taxon>
        <taxon>Embryophyta</taxon>
        <taxon>Tracheophyta</taxon>
        <taxon>Spermatophyta</taxon>
        <taxon>Magnoliopsida</taxon>
        <taxon>eudicotyledons</taxon>
        <taxon>Gunneridae</taxon>
        <taxon>Pentapetalae</taxon>
        <taxon>asterids</taxon>
        <taxon>lamiids</taxon>
        <taxon>Lamiales</taxon>
        <taxon>Oleaceae</taxon>
        <taxon>Forsythieae</taxon>
        <taxon>Abeliophyllum</taxon>
    </lineage>
</organism>
<dbReference type="PANTHER" id="PTHR47926:SF341">
    <property type="entry name" value="PENTATRICOPEPTIDE REPEAT-CONTAINING PROTEIN"/>
    <property type="match status" value="1"/>
</dbReference>
<keyword evidence="1" id="KW-0677">Repeat</keyword>
<dbReference type="InterPro" id="IPR011990">
    <property type="entry name" value="TPR-like_helical_dom_sf"/>
</dbReference>
<evidence type="ECO:0000256" key="1">
    <source>
        <dbReference type="ARBA" id="ARBA00022737"/>
    </source>
</evidence>
<dbReference type="GO" id="GO:0016070">
    <property type="term" value="P:RNA metabolic process"/>
    <property type="evidence" value="ECO:0007669"/>
    <property type="project" value="UniProtKB-ARBA"/>
</dbReference>
<dbReference type="AlphaFoldDB" id="A0ABD1Q782"/>
<proteinExistence type="predicted"/>
<reference evidence="4" key="1">
    <citation type="submission" date="2024-07" db="EMBL/GenBank/DDBJ databases">
        <title>Two chromosome-level genome assemblies of Korean endemic species Abeliophyllum distichum and Forsythia ovata (Oleaceae).</title>
        <authorList>
            <person name="Jang H."/>
        </authorList>
    </citation>
    <scope>NUCLEOTIDE SEQUENCE [LARGE SCALE GENOMIC DNA]</scope>
</reference>
<keyword evidence="4" id="KW-1185">Reference proteome</keyword>
<name>A0ABD1Q782_9LAMI</name>
<dbReference type="SUPFAM" id="SSF48452">
    <property type="entry name" value="TPR-like"/>
    <property type="match status" value="1"/>
</dbReference>
<dbReference type="NCBIfam" id="TIGR00756">
    <property type="entry name" value="PPR"/>
    <property type="match status" value="5"/>
</dbReference>
<evidence type="ECO:0000256" key="2">
    <source>
        <dbReference type="PROSITE-ProRule" id="PRU00708"/>
    </source>
</evidence>
<dbReference type="FunFam" id="1.25.40.10:FF:000344">
    <property type="entry name" value="Pentatricopeptide repeat-containing protein"/>
    <property type="match status" value="1"/>
</dbReference>
<feature type="repeat" description="PPR" evidence="2">
    <location>
        <begin position="301"/>
        <end position="335"/>
    </location>
</feature>
<evidence type="ECO:0000313" key="4">
    <source>
        <dbReference type="Proteomes" id="UP001604336"/>
    </source>
</evidence>
<accession>A0ABD1Q782</accession>
<dbReference type="PROSITE" id="PS51375">
    <property type="entry name" value="PPR"/>
    <property type="match status" value="4"/>
</dbReference>
<sequence>MLAKICSNCSSILTINIRLVNQKYVSRNFRLIPGKDSITWTNLIPSLVQGVINSEAALTRASLLYNSGSKPNAYSLVHLTRACTNTGRFSHGQQLHSHVLKSGFDSDVFVSTALIHFYVMFEELNDAHNVFAEIPELSVVSWNSLISGYVRSGQFRKALNLFVRMEKSGILADSYSLTTALSACGQLGLVQVGKSIHSKIVKLGVECSIVVSNCLIDVYGKCGFTADAICIFDDMIDKDTISWNSILAANARNGKLERAFSIFHQMPNTDTISYNELINGIAQFGNIEDGIGVLSRMPNPNSSSWNSLITGYVNRGRVREALKLFNKMHLSGLNMDEFTFSSMLSGVASVSVITWGCLIHCCAVKRGLNEYVVVGSALIDMYFKCGQVKEAEELFHSMHGKNLVTWNAMISGYAHNGDCNKVIQLFEQLKTFKDLDPDEITFLNVLSACWHGRVPLNIANQYFESMIKDYRIEPTAEHCSCMIRLMGQEGEVYKADKMINELGFESCGLVWKALLSACVTCGNIELAEKAATKVIDLESNKEFVYVMMSNIYARHGRWEDVRGIREVMKKRKVRKEAGFSWIEVENSPHDMMHMEVDN</sequence>